<evidence type="ECO:0008006" key="4">
    <source>
        <dbReference type="Google" id="ProtNLM"/>
    </source>
</evidence>
<dbReference type="Gene3D" id="1.10.443.10">
    <property type="entry name" value="Intergrase catalytic core"/>
    <property type="match status" value="1"/>
</dbReference>
<dbReference type="SUPFAM" id="SSF56349">
    <property type="entry name" value="DNA breaking-rejoining enzymes"/>
    <property type="match status" value="1"/>
</dbReference>
<comment type="caution">
    <text evidence="2">The sequence shown here is derived from an EMBL/GenBank/DDBJ whole genome shotgun (WGS) entry which is preliminary data.</text>
</comment>
<evidence type="ECO:0000313" key="2">
    <source>
        <dbReference type="EMBL" id="MFC7000063.1"/>
    </source>
</evidence>
<organism evidence="2 3">
    <name type="scientific">Rufibacter roseus</name>
    <dbReference type="NCBI Taxonomy" id="1567108"/>
    <lineage>
        <taxon>Bacteria</taxon>
        <taxon>Pseudomonadati</taxon>
        <taxon>Bacteroidota</taxon>
        <taxon>Cytophagia</taxon>
        <taxon>Cytophagales</taxon>
        <taxon>Hymenobacteraceae</taxon>
        <taxon>Rufibacter</taxon>
    </lineage>
</organism>
<dbReference type="Proteomes" id="UP001596405">
    <property type="component" value="Unassembled WGS sequence"/>
</dbReference>
<accession>A0ABW2DSJ7</accession>
<reference evidence="3" key="1">
    <citation type="journal article" date="2019" name="Int. J. Syst. Evol. Microbiol.">
        <title>The Global Catalogue of Microorganisms (GCM) 10K type strain sequencing project: providing services to taxonomists for standard genome sequencing and annotation.</title>
        <authorList>
            <consortium name="The Broad Institute Genomics Platform"/>
            <consortium name="The Broad Institute Genome Sequencing Center for Infectious Disease"/>
            <person name="Wu L."/>
            <person name="Ma J."/>
        </authorList>
    </citation>
    <scope>NUCLEOTIDE SEQUENCE [LARGE SCALE GENOMIC DNA]</scope>
    <source>
        <strain evidence="3">CGMCC 4.7393</strain>
    </source>
</reference>
<dbReference type="RefSeq" id="WP_153042272.1">
    <property type="nucleotide sequence ID" value="NZ_JBHSYQ010000016.1"/>
</dbReference>
<protein>
    <recommendedName>
        <fullName evidence="4">Tyr recombinase domain-containing protein</fullName>
    </recommendedName>
</protein>
<dbReference type="InterPro" id="IPR013762">
    <property type="entry name" value="Integrase-like_cat_sf"/>
</dbReference>
<dbReference type="InterPro" id="IPR011010">
    <property type="entry name" value="DNA_brk_join_enz"/>
</dbReference>
<dbReference type="EMBL" id="JBHSYQ010000016">
    <property type="protein sequence ID" value="MFC7000063.1"/>
    <property type="molecule type" value="Genomic_DNA"/>
</dbReference>
<name>A0ABW2DSJ7_9BACT</name>
<gene>
    <name evidence="2" type="ORF">ACFQHR_20680</name>
</gene>
<evidence type="ECO:0000256" key="1">
    <source>
        <dbReference type="ARBA" id="ARBA00023172"/>
    </source>
</evidence>
<proteinExistence type="predicted"/>
<keyword evidence="3" id="KW-1185">Reference proteome</keyword>
<keyword evidence="1" id="KW-0233">DNA recombination</keyword>
<sequence length="154" mass="18023">MRTIKGIEKELVRLNNYKIEVLKSRGVRGGFDSIVNETISLDLAKEVESVQSHLFENYKEQIMQFSMLPKNGEIFIFDFLRDFDFRNIKNNDFSKVTEAQYKKMKNKSLVYDRHLKLLQKKAGLKITLKSHLSRHSYASLMLMNGVDVYDIVNP</sequence>
<evidence type="ECO:0000313" key="3">
    <source>
        <dbReference type="Proteomes" id="UP001596405"/>
    </source>
</evidence>